<dbReference type="InterPro" id="IPR047187">
    <property type="entry name" value="SF1_C_Upf1"/>
</dbReference>
<accession>A0A2H6KE67</accession>
<dbReference type="GO" id="GO:0071013">
    <property type="term" value="C:catalytic step 2 spliceosome"/>
    <property type="evidence" value="ECO:0007669"/>
    <property type="project" value="TreeGrafter"/>
</dbReference>
<dbReference type="CDD" id="cd18808">
    <property type="entry name" value="SF1_C_Upf1"/>
    <property type="match status" value="1"/>
</dbReference>
<dbReference type="GO" id="GO:0003729">
    <property type="term" value="F:mRNA binding"/>
    <property type="evidence" value="ECO:0007669"/>
    <property type="project" value="TreeGrafter"/>
</dbReference>
<dbReference type="OrthoDB" id="1879at2759"/>
<keyword evidence="7" id="KW-1185">Reference proteome</keyword>
<reference evidence="6 7" key="1">
    <citation type="journal article" date="2017" name="BMC Genomics">
        <title>Whole-genome assembly of Babesia ovata and comparative genomics between closely related pathogens.</title>
        <authorList>
            <person name="Yamagishi J."/>
            <person name="Asada M."/>
            <person name="Hakimi H."/>
            <person name="Tanaka T.Q."/>
            <person name="Sugimoto C."/>
            <person name="Kawazu S."/>
        </authorList>
    </citation>
    <scope>NUCLEOTIDE SEQUENCE [LARGE SCALE GENOMIC DNA]</scope>
    <source>
        <strain evidence="6 7">Miyake</strain>
    </source>
</reference>
<feature type="domain" description="RNA helicase aquarius beta-barrel" evidence="5">
    <location>
        <begin position="612"/>
        <end position="776"/>
    </location>
</feature>
<evidence type="ECO:0000256" key="1">
    <source>
        <dbReference type="SAM" id="MobiDB-lite"/>
    </source>
</evidence>
<dbReference type="Pfam" id="PF13086">
    <property type="entry name" value="AAA_11"/>
    <property type="match status" value="1"/>
</dbReference>
<feature type="domain" description="DNA2/NAM7 helicase-like C-terminal" evidence="3">
    <location>
        <begin position="1345"/>
        <end position="1533"/>
    </location>
</feature>
<dbReference type="GO" id="GO:0004386">
    <property type="term" value="F:helicase activity"/>
    <property type="evidence" value="ECO:0007669"/>
    <property type="project" value="InterPro"/>
</dbReference>
<evidence type="ECO:0000259" key="2">
    <source>
        <dbReference type="Pfam" id="PF13086"/>
    </source>
</evidence>
<dbReference type="RefSeq" id="XP_028867517.1">
    <property type="nucleotide sequence ID" value="XM_029011684.1"/>
</dbReference>
<evidence type="ECO:0000313" key="6">
    <source>
        <dbReference type="EMBL" id="GBE61274.1"/>
    </source>
</evidence>
<evidence type="ECO:0000259" key="3">
    <source>
        <dbReference type="Pfam" id="PF13087"/>
    </source>
</evidence>
<feature type="compositionally biased region" description="Polar residues" evidence="1">
    <location>
        <begin position="1171"/>
        <end position="1181"/>
    </location>
</feature>
<dbReference type="EMBL" id="BDSA01000003">
    <property type="protein sequence ID" value="GBE61274.1"/>
    <property type="molecule type" value="Genomic_DNA"/>
</dbReference>
<dbReference type="InterPro" id="IPR027417">
    <property type="entry name" value="P-loop_NTPase"/>
</dbReference>
<comment type="caution">
    <text evidence="6">The sequence shown here is derived from an EMBL/GenBank/DDBJ whole genome shotgun (WGS) entry which is preliminary data.</text>
</comment>
<dbReference type="GeneID" id="39875044"/>
<dbReference type="InterPro" id="IPR032174">
    <property type="entry name" value="Aquarius_N"/>
</dbReference>
<dbReference type="FunFam" id="3.40.50.300:FF:002863">
    <property type="entry name" value="Pre-mRNA-splicing factor cwf11"/>
    <property type="match status" value="1"/>
</dbReference>
<evidence type="ECO:0000259" key="5">
    <source>
        <dbReference type="Pfam" id="PF21143"/>
    </source>
</evidence>
<dbReference type="PANTHER" id="PTHR10887:SF5">
    <property type="entry name" value="RNA HELICASE AQUARIUS"/>
    <property type="match status" value="1"/>
</dbReference>
<feature type="region of interest" description="Disordered" evidence="1">
    <location>
        <begin position="1144"/>
        <end position="1185"/>
    </location>
</feature>
<feature type="domain" description="DNA2/NAM7 helicase helicase" evidence="2">
    <location>
        <begin position="994"/>
        <end position="1335"/>
    </location>
</feature>
<dbReference type="InterPro" id="IPR048966">
    <property type="entry name" value="Aquarius_b-barrel"/>
</dbReference>
<evidence type="ECO:0000313" key="7">
    <source>
        <dbReference type="Proteomes" id="UP000236319"/>
    </source>
</evidence>
<name>A0A2H6KE67_9APIC</name>
<protein>
    <submittedName>
        <fullName evidence="6">Intron-binding aquarius</fullName>
    </submittedName>
</protein>
<dbReference type="InterPro" id="IPR041679">
    <property type="entry name" value="DNA2/NAM7-like_C"/>
</dbReference>
<sequence>MEAPVASTLFDLERLEVYRLLQRALEIGREDAQRFSSPEEMLSSRLGAEICEVYAALFKGGFNRQDLAALEHSSYVLFLWPLLSLDALPLIPSLSAESRDRFHAIRVSAVMTCVWAVVEDHSSGRSDYADLLRQVAKEHPSAFECVFYNAAQLFMLESWRSDLCDTRECEAMDRLTILELRALMRFFILCFQSFEVGGIRRCCVQLVSPAIWLHIPEVVRERNIYAHNRLAQGLFQRSTKRLEERYDGLDDAPGLPRFSDLDSVKSLYELSGSDAEGHGKLNDRARFLLSRDFLNSVLNHFIYVLEDGLDLDAFSSADSTVQDRAMQRLMLCENHMEFVIDLLSQLNTRRIVKPLCDAKLILVRCRQTPLHEHLEGSLFKSMLRILNFYMKFYIDEELGTPLAYDKVMEQYYHRFEAFQRVCFTKFGSDEVLKGVHLLSAFEVHQKGGLTELLSQCKSSVLGRLVLELGLFAVEDNDMEAPRLMRPAAVNLTPIKEKGKKAVKQFLIGVINAHLERQVDSVAFLNSLPLYPTEELLWSSSELPNPHAYIRMSSLALNKLNLQYLTVFDFLYRNFSLYRLESASHIKYDLEEAIDSCCPRAHLGRGGPKMGQQELTETRFEGSHPMAIAVSSFTIRNVSSATVLHSDSSFVEAEIVVDTSLIKEFQVRRDWQRLKRYDVVFLVSVAAPVQQVRKRLDEYETPEEVPLNLGINLVRGAEVCQVLDEEGHVISDLNPYETRTPIGFRLILRVRLDYNQYIQDIAQDPNIYGNMNLLVRRQARVNTFKAVLASLRNMINRPKALPGWLSDLILGFGDPLQCQYPQMEPSEWCLNFLDTWKSVGHFMETNNSFVVKVALLKGYADGWETRQVSESELFVRTLQSVSLKDADATTVATSVAGDCNTWAALSQLGLSVDTASIQPLGDNRYMFSTSVGFMVMEVDAGMLASLNEKGNVVHGRRPDLRLPPKVAFLVPQFHVPSPRDELATPRPNIVFTPAQVETIRSGVSPGLTVIVGPPGTGKTDCVCQIVGILFRNLPEERTVVCTHSNYALNDIFTKLVLNGHVDEHHIVRLGGAEFEIEGLGDFSKWGRVNFILQRRLDMLDLVKKLVDALEVPGDYNFSLQLSLSFFNSKVLPLLRHKGALSVVTSNSADKTPANEAEQGATDDAMHEDKDAQSGNKTESSPQGIADKRAHNVPRLLELLNGFFNSEVEFAPSLRDLSTRWQHLQLCGSVNDPQLHEKRCEFLMYMYNMIKELQPFEVLRNNHDRGRYLVEKYARLVAMTCTHASLGRETMESLRYSNLVMEEAAQVLEAETFALLAHPLKRVILSGDHYQLPPVVNNRSLLQFSNMQQSLFHRLVRLETPHVILNRQGRSRPEIASLFTHFYPVKIDNIDLALSLPEFGSRNRCLEHNLQFVDCEGSESAPIPHYYQNLEEAEFVVATYMYMRLCGYRSEDIVILCMYNGQRALIEDIVKHKCAWNPRIKAPRAISTADKFQGRQSDIVLLSLVRTARPGHLRDPRRMLVALSRARLGLYIFGSWRLFRGCRQLQQFASRLDAYPKELRLLPDDTDASAVSVRRYSEMEPILQKLQ</sequence>
<feature type="domain" description="RNA helicase aquarius N-terminal" evidence="4">
    <location>
        <begin position="173"/>
        <end position="478"/>
    </location>
</feature>
<dbReference type="Pfam" id="PF21143">
    <property type="entry name" value="Aquarius_N_2nd"/>
    <property type="match status" value="1"/>
</dbReference>
<organism evidence="6 7">
    <name type="scientific">Babesia ovata</name>
    <dbReference type="NCBI Taxonomy" id="189622"/>
    <lineage>
        <taxon>Eukaryota</taxon>
        <taxon>Sar</taxon>
        <taxon>Alveolata</taxon>
        <taxon>Apicomplexa</taxon>
        <taxon>Aconoidasida</taxon>
        <taxon>Piroplasmida</taxon>
        <taxon>Babesiidae</taxon>
        <taxon>Babesia</taxon>
    </lineage>
</organism>
<dbReference type="PANTHER" id="PTHR10887">
    <property type="entry name" value="DNA2/NAM7 HELICASE FAMILY"/>
    <property type="match status" value="1"/>
</dbReference>
<gene>
    <name evidence="6" type="ORF">BOVATA_027670</name>
</gene>
<dbReference type="InterPro" id="IPR041677">
    <property type="entry name" value="DNA2/NAM7_AAA_11"/>
</dbReference>
<evidence type="ECO:0000259" key="4">
    <source>
        <dbReference type="Pfam" id="PF16399"/>
    </source>
</evidence>
<dbReference type="Pfam" id="PF16399">
    <property type="entry name" value="Aquarius_N_1st"/>
    <property type="match status" value="1"/>
</dbReference>
<dbReference type="VEuPathDB" id="PiroplasmaDB:BOVATA_027670"/>
<dbReference type="SUPFAM" id="SSF52540">
    <property type="entry name" value="P-loop containing nucleoside triphosphate hydrolases"/>
    <property type="match status" value="1"/>
</dbReference>
<proteinExistence type="predicted"/>
<dbReference type="Pfam" id="PF13087">
    <property type="entry name" value="AAA_12"/>
    <property type="match status" value="1"/>
</dbReference>
<dbReference type="Gene3D" id="3.40.50.300">
    <property type="entry name" value="P-loop containing nucleotide triphosphate hydrolases"/>
    <property type="match status" value="2"/>
</dbReference>
<dbReference type="InterPro" id="IPR045055">
    <property type="entry name" value="DNA2/NAM7-like"/>
</dbReference>
<dbReference type="Proteomes" id="UP000236319">
    <property type="component" value="Unassembled WGS sequence"/>
</dbReference>